<dbReference type="SMART" id="SM00554">
    <property type="entry name" value="FAS1"/>
    <property type="match status" value="1"/>
</dbReference>
<protein>
    <submittedName>
        <fullName evidence="3">Fasciclin domain-containing protein</fullName>
    </submittedName>
</protein>
<feature type="domain" description="FAS1" evidence="2">
    <location>
        <begin position="34"/>
        <end position="179"/>
    </location>
</feature>
<feature type="chain" id="PRO_5026322444" evidence="1">
    <location>
        <begin position="22"/>
        <end position="190"/>
    </location>
</feature>
<dbReference type="GO" id="GO:0005615">
    <property type="term" value="C:extracellular space"/>
    <property type="evidence" value="ECO:0007669"/>
    <property type="project" value="TreeGrafter"/>
</dbReference>
<evidence type="ECO:0000256" key="1">
    <source>
        <dbReference type="SAM" id="SignalP"/>
    </source>
</evidence>
<reference evidence="3 4" key="1">
    <citation type="submission" date="2020-02" db="EMBL/GenBank/DDBJ databases">
        <authorList>
            <person name="Zheng R.K."/>
            <person name="Sun C.M."/>
        </authorList>
    </citation>
    <scope>NUCLEOTIDE SEQUENCE [LARGE SCALE GENOMIC DNA]</scope>
    <source>
        <strain evidence="4">zrk23</strain>
    </source>
</reference>
<dbReference type="Proteomes" id="UP000501568">
    <property type="component" value="Chromosome"/>
</dbReference>
<evidence type="ECO:0000259" key="2">
    <source>
        <dbReference type="PROSITE" id="PS50213"/>
    </source>
</evidence>
<dbReference type="KEGG" id="spzr:G5C33_12950"/>
<evidence type="ECO:0000313" key="4">
    <source>
        <dbReference type="Proteomes" id="UP000501568"/>
    </source>
</evidence>
<dbReference type="RefSeq" id="WP_165327607.1">
    <property type="nucleotide sequence ID" value="NZ_CP049109.1"/>
</dbReference>
<proteinExistence type="predicted"/>
<keyword evidence="4" id="KW-1185">Reference proteome</keyword>
<dbReference type="Gene3D" id="2.30.180.10">
    <property type="entry name" value="FAS1 domain"/>
    <property type="match status" value="1"/>
</dbReference>
<dbReference type="AlphaFoldDB" id="A0A6G6Y6Q7"/>
<keyword evidence="1" id="KW-0732">Signal</keyword>
<organism evidence="3 4">
    <name type="scientific">Stakelama tenebrarum</name>
    <dbReference type="NCBI Taxonomy" id="2711215"/>
    <lineage>
        <taxon>Bacteria</taxon>
        <taxon>Pseudomonadati</taxon>
        <taxon>Pseudomonadota</taxon>
        <taxon>Alphaproteobacteria</taxon>
        <taxon>Sphingomonadales</taxon>
        <taxon>Sphingomonadaceae</taxon>
        <taxon>Stakelama</taxon>
    </lineage>
</organism>
<dbReference type="SUPFAM" id="SSF82153">
    <property type="entry name" value="FAS1 domain"/>
    <property type="match status" value="1"/>
</dbReference>
<dbReference type="EMBL" id="CP049109">
    <property type="protein sequence ID" value="QIG80600.1"/>
    <property type="molecule type" value="Genomic_DNA"/>
</dbReference>
<dbReference type="PANTHER" id="PTHR10900:SF77">
    <property type="entry name" value="FI19380P1"/>
    <property type="match status" value="1"/>
</dbReference>
<dbReference type="InterPro" id="IPR000782">
    <property type="entry name" value="FAS1_domain"/>
</dbReference>
<dbReference type="GO" id="GO:0007155">
    <property type="term" value="P:cell adhesion"/>
    <property type="evidence" value="ECO:0007669"/>
    <property type="project" value="TreeGrafter"/>
</dbReference>
<evidence type="ECO:0000313" key="3">
    <source>
        <dbReference type="EMBL" id="QIG80600.1"/>
    </source>
</evidence>
<dbReference type="InterPro" id="IPR036378">
    <property type="entry name" value="FAS1_dom_sf"/>
</dbReference>
<dbReference type="PROSITE" id="PS50213">
    <property type="entry name" value="FAS1"/>
    <property type="match status" value="1"/>
</dbReference>
<dbReference type="PROSITE" id="PS51257">
    <property type="entry name" value="PROKAR_LIPOPROTEIN"/>
    <property type="match status" value="1"/>
</dbReference>
<name>A0A6G6Y6Q7_9SPHN</name>
<accession>A0A6G6Y6Q7</accession>
<dbReference type="GO" id="GO:0050839">
    <property type="term" value="F:cell adhesion molecule binding"/>
    <property type="evidence" value="ECO:0007669"/>
    <property type="project" value="TreeGrafter"/>
</dbReference>
<gene>
    <name evidence="3" type="ORF">G5C33_12950</name>
</gene>
<dbReference type="InterPro" id="IPR050904">
    <property type="entry name" value="Adhesion/Biosynth-related"/>
</dbReference>
<sequence>MRATFAPGLAFALALAACGNAEEAGRTEALAPSDRTVAAALEATDRLDRTGALVRTAGLQQALDGIGPYTIFAPLDDAYAALGEAGDALGGDAAQSGALAASLLRGHIVPGLLTDRDIVNAIEVNGGEVEMTTMDDTILTFRDDRDGIVVTTRDGARARLLPGTEVARNGAVHPIDGLLRNAGESGSGAR</sequence>
<dbReference type="GO" id="GO:0030198">
    <property type="term" value="P:extracellular matrix organization"/>
    <property type="evidence" value="ECO:0007669"/>
    <property type="project" value="TreeGrafter"/>
</dbReference>
<dbReference type="GO" id="GO:0031012">
    <property type="term" value="C:extracellular matrix"/>
    <property type="evidence" value="ECO:0007669"/>
    <property type="project" value="TreeGrafter"/>
</dbReference>
<dbReference type="PANTHER" id="PTHR10900">
    <property type="entry name" value="PERIOSTIN-RELATED"/>
    <property type="match status" value="1"/>
</dbReference>
<dbReference type="Pfam" id="PF02469">
    <property type="entry name" value="Fasciclin"/>
    <property type="match status" value="1"/>
</dbReference>
<feature type="signal peptide" evidence="1">
    <location>
        <begin position="1"/>
        <end position="21"/>
    </location>
</feature>